<name>A0A5B8SQ26_9GAMM</name>
<feature type="compositionally biased region" description="Polar residues" evidence="3">
    <location>
        <begin position="80"/>
        <end position="89"/>
    </location>
</feature>
<dbReference type="RefSeq" id="WP_147184274.1">
    <property type="nucleotide sequence ID" value="NZ_CP042382.1"/>
</dbReference>
<evidence type="ECO:0000256" key="1">
    <source>
        <dbReference type="ARBA" id="ARBA00022729"/>
    </source>
</evidence>
<dbReference type="KEGG" id="paur:FGL86_09155"/>
<proteinExistence type="predicted"/>
<keyword evidence="1" id="KW-0732">Signal</keyword>
<keyword evidence="2" id="KW-0378">Hydrolase</keyword>
<dbReference type="SUPFAM" id="SSF53474">
    <property type="entry name" value="alpha/beta-Hydrolases"/>
    <property type="match status" value="1"/>
</dbReference>
<feature type="region of interest" description="Disordered" evidence="3">
    <location>
        <begin position="37"/>
        <end position="102"/>
    </location>
</feature>
<dbReference type="NCBIfam" id="TIGR01840">
    <property type="entry name" value="esterase_phb"/>
    <property type="match status" value="1"/>
</dbReference>
<dbReference type="PANTHER" id="PTHR43037">
    <property type="entry name" value="UNNAMED PRODUCT-RELATED"/>
    <property type="match status" value="1"/>
</dbReference>
<protein>
    <submittedName>
        <fullName evidence="4">PHB depolymerase family esterase</fullName>
    </submittedName>
</protein>
<accession>A0A5B8SQ26</accession>
<dbReference type="InterPro" id="IPR050955">
    <property type="entry name" value="Plant_Biomass_Hydrol_Est"/>
</dbReference>
<feature type="compositionally biased region" description="Basic and acidic residues" evidence="3">
    <location>
        <begin position="62"/>
        <end position="79"/>
    </location>
</feature>
<dbReference type="GO" id="GO:0005576">
    <property type="term" value="C:extracellular region"/>
    <property type="evidence" value="ECO:0007669"/>
    <property type="project" value="InterPro"/>
</dbReference>
<sequence length="456" mass="48141">MNLSINETIMANLQEATRLTQAGQLQEATAMIQRALNGESGSNENGEPADARGETIEGSYRVVDEAKPDTVSRSRDSAAHSRTAQQDRVQSPAPRQPFAVSPNIGGLNAGGLGDLLRGKLAGLQGGLQEGWQGGLQGLNTGFATPTEALPEGATFTGGTFANQAGSRDYKLYVPSGYHGQSLPLVVMLHGCTQNPDDFAAGTGMNTLAETQPCLVLYPAQPASANHSRCWNWFKASDQQRERGEPAIIAGMTRRIIEEYHLDEARVYVAGLSAGGAMATTLAMTYPDLFAAVGVHSGLPHGAAQDLPSALAAMQGGNGPLASLDKQADIRAKSSSARTIPAIIFHGDRDATVHPSNGDRVAAQYLPSAGTGKHAKSNMGMQSERGQVPNGHAYTWTTHHDAKGQAILEQWSIHGAGHAWAGGTSRGSYTDPRGPDASKEMLRFFLTHPKDVSSGRK</sequence>
<dbReference type="PANTHER" id="PTHR43037:SF1">
    <property type="entry name" value="BLL1128 PROTEIN"/>
    <property type="match status" value="1"/>
</dbReference>
<dbReference type="GO" id="GO:0016787">
    <property type="term" value="F:hydrolase activity"/>
    <property type="evidence" value="ECO:0007669"/>
    <property type="project" value="UniProtKB-KW"/>
</dbReference>
<keyword evidence="5" id="KW-1185">Reference proteome</keyword>
<dbReference type="Proteomes" id="UP000321272">
    <property type="component" value="Chromosome"/>
</dbReference>
<evidence type="ECO:0000256" key="3">
    <source>
        <dbReference type="SAM" id="MobiDB-lite"/>
    </source>
</evidence>
<organism evidence="4 5">
    <name type="scientific">Pistricoccus aurantiacus</name>
    <dbReference type="NCBI Taxonomy" id="1883414"/>
    <lineage>
        <taxon>Bacteria</taxon>
        <taxon>Pseudomonadati</taxon>
        <taxon>Pseudomonadota</taxon>
        <taxon>Gammaproteobacteria</taxon>
        <taxon>Oceanospirillales</taxon>
        <taxon>Halomonadaceae</taxon>
        <taxon>Pistricoccus</taxon>
    </lineage>
</organism>
<dbReference type="InterPro" id="IPR010126">
    <property type="entry name" value="Esterase_phb"/>
</dbReference>
<dbReference type="OrthoDB" id="5291933at2"/>
<evidence type="ECO:0000256" key="2">
    <source>
        <dbReference type="ARBA" id="ARBA00022801"/>
    </source>
</evidence>
<dbReference type="EMBL" id="CP042382">
    <property type="protein sequence ID" value="QEA39222.1"/>
    <property type="molecule type" value="Genomic_DNA"/>
</dbReference>
<dbReference type="Gene3D" id="3.40.50.1820">
    <property type="entry name" value="alpha/beta hydrolase"/>
    <property type="match status" value="1"/>
</dbReference>
<evidence type="ECO:0000313" key="4">
    <source>
        <dbReference type="EMBL" id="QEA39222.1"/>
    </source>
</evidence>
<dbReference type="InterPro" id="IPR029058">
    <property type="entry name" value="AB_hydrolase_fold"/>
</dbReference>
<dbReference type="Pfam" id="PF10503">
    <property type="entry name" value="Esterase_PHB"/>
    <property type="match status" value="1"/>
</dbReference>
<reference evidence="4 5" key="1">
    <citation type="submission" date="2019-06" db="EMBL/GenBank/DDBJ databases">
        <title>Genome analyses of bacteria isolated from kimchi.</title>
        <authorList>
            <person name="Lee S."/>
            <person name="Ahn S."/>
            <person name="Roh S."/>
        </authorList>
    </citation>
    <scope>NUCLEOTIDE SEQUENCE [LARGE SCALE GENOMIC DNA]</scope>
    <source>
        <strain evidence="4 5">CBA4606</strain>
    </source>
</reference>
<gene>
    <name evidence="4" type="ORF">FGL86_09155</name>
</gene>
<evidence type="ECO:0000313" key="5">
    <source>
        <dbReference type="Proteomes" id="UP000321272"/>
    </source>
</evidence>
<dbReference type="AlphaFoldDB" id="A0A5B8SQ26"/>